<accession>A0A221WCA5</accession>
<dbReference type="OrthoDB" id="3190646at2"/>
<dbReference type="RefSeq" id="WP_093943768.1">
    <property type="nucleotide sequence ID" value="NZ_CP022521.1"/>
</dbReference>
<keyword evidence="2" id="KW-1185">Reference proteome</keyword>
<evidence type="ECO:0000313" key="2">
    <source>
        <dbReference type="Proteomes" id="UP000204221"/>
    </source>
</evidence>
<dbReference type="EMBL" id="CP022521">
    <property type="protein sequence ID" value="ASO22907.1"/>
    <property type="molecule type" value="Genomic_DNA"/>
</dbReference>
<organism evidence="1 2">
    <name type="scientific">Actinoalloteichus hoggarensis</name>
    <dbReference type="NCBI Taxonomy" id="1470176"/>
    <lineage>
        <taxon>Bacteria</taxon>
        <taxon>Bacillati</taxon>
        <taxon>Actinomycetota</taxon>
        <taxon>Actinomycetes</taxon>
        <taxon>Pseudonocardiales</taxon>
        <taxon>Pseudonocardiaceae</taxon>
        <taxon>Actinoalloteichus</taxon>
    </lineage>
</organism>
<evidence type="ECO:0000313" key="1">
    <source>
        <dbReference type="EMBL" id="ASO22907.1"/>
    </source>
</evidence>
<proteinExistence type="predicted"/>
<gene>
    <name evidence="1" type="ORF">AHOG_26525</name>
</gene>
<reference evidence="1 2" key="1">
    <citation type="submission" date="2017-07" db="EMBL/GenBank/DDBJ databases">
        <title>Complete genome sequence of Actinoalloteichus hoggarensis DSM 45943, type strain of Actinoalloteichus hoggarensis.</title>
        <authorList>
            <person name="Ruckert C."/>
            <person name="Nouioui I."/>
            <person name="Willmese J."/>
            <person name="van Wezel G."/>
            <person name="Klenk H.-P."/>
            <person name="Kalinowski J."/>
            <person name="Zotchev S.B."/>
        </authorList>
    </citation>
    <scope>NUCLEOTIDE SEQUENCE [LARGE SCALE GENOMIC DNA]</scope>
    <source>
        <strain evidence="1 2">DSM 45943</strain>
    </source>
</reference>
<dbReference type="Proteomes" id="UP000204221">
    <property type="component" value="Chromosome"/>
</dbReference>
<name>A0A221WCA5_9PSEU</name>
<protein>
    <submittedName>
        <fullName evidence="1">Uncharacterized protein</fullName>
    </submittedName>
</protein>
<sequence>MPTVEVAERPGTVRSEDRVIVLPQAVVLLDGATTLTPRERDGGWYAERLANELASRLPAHGVDLRAVLAEAISTLVATYDLVPGDSPSSTVALLRWDEDLVEALVLADSPVVAFTDSGVRPVTDGRLAGLRRSRGPSVPDSPGAAGRPDSSTAEHTTPAGGFRERLRTGGGFGTGHREALGAAMGRTARLRNVPGGFWVAEALPAAAWEAVVASWPRSTVREVFLASDGVSCGVDDYGLFPDWTALADRAGSAGVQTVLDDVRAAEESDPDGRRWPRAKRHDDQSLVRVVLR</sequence>
<dbReference type="KEGG" id="ahg:AHOG_26525"/>
<dbReference type="AlphaFoldDB" id="A0A221WCA5"/>